<dbReference type="InterPro" id="IPR036961">
    <property type="entry name" value="Kinesin_motor_dom_sf"/>
</dbReference>
<organism evidence="9 10">
    <name type="scientific">Nematocida parisii (strain ERTm3)</name>
    <name type="common">Nematode killer fungus</name>
    <dbReference type="NCBI Taxonomy" id="935791"/>
    <lineage>
        <taxon>Eukaryota</taxon>
        <taxon>Fungi</taxon>
        <taxon>Fungi incertae sedis</taxon>
        <taxon>Microsporidia</taxon>
        <taxon>Nematocida</taxon>
    </lineage>
</organism>
<dbReference type="GO" id="GO:0016459">
    <property type="term" value="C:myosin complex"/>
    <property type="evidence" value="ECO:0007669"/>
    <property type="project" value="UniProtKB-KW"/>
</dbReference>
<dbReference type="Gene3D" id="1.20.58.530">
    <property type="match status" value="1"/>
</dbReference>
<feature type="region of interest" description="Disordered" evidence="7">
    <location>
        <begin position="495"/>
        <end position="573"/>
    </location>
</feature>
<accession>I3EFQ2</accession>
<evidence type="ECO:0000256" key="2">
    <source>
        <dbReference type="ARBA" id="ARBA00022840"/>
    </source>
</evidence>
<dbReference type="PRINTS" id="PR00193">
    <property type="entry name" value="MYOSINHEAVY"/>
</dbReference>
<dbReference type="GO" id="GO:0000146">
    <property type="term" value="F:microfilament motor activity"/>
    <property type="evidence" value="ECO:0007669"/>
    <property type="project" value="TreeGrafter"/>
</dbReference>
<evidence type="ECO:0000256" key="6">
    <source>
        <dbReference type="PROSITE-ProRule" id="PRU00782"/>
    </source>
</evidence>
<evidence type="ECO:0000256" key="7">
    <source>
        <dbReference type="SAM" id="MobiDB-lite"/>
    </source>
</evidence>
<feature type="compositionally biased region" description="Low complexity" evidence="7">
    <location>
        <begin position="508"/>
        <end position="573"/>
    </location>
</feature>
<dbReference type="InParanoid" id="I3EFQ2"/>
<comment type="similarity">
    <text evidence="6">Belongs to the TRAFAC class myosin-kinesin ATPase superfamily. Myosin family.</text>
</comment>
<dbReference type="GO" id="GO:0005737">
    <property type="term" value="C:cytoplasm"/>
    <property type="evidence" value="ECO:0007669"/>
    <property type="project" value="TreeGrafter"/>
</dbReference>
<keyword evidence="2 6" id="KW-0067">ATP-binding</keyword>
<dbReference type="PANTHER" id="PTHR13140:SF752">
    <property type="entry name" value="MYOSIN-M HEAVY CHAIN"/>
    <property type="match status" value="1"/>
</dbReference>
<dbReference type="GO" id="GO:0051015">
    <property type="term" value="F:actin filament binding"/>
    <property type="evidence" value="ECO:0007669"/>
    <property type="project" value="TreeGrafter"/>
</dbReference>
<dbReference type="PANTHER" id="PTHR13140">
    <property type="entry name" value="MYOSIN"/>
    <property type="match status" value="1"/>
</dbReference>
<evidence type="ECO:0000259" key="8">
    <source>
        <dbReference type="PROSITE" id="PS51456"/>
    </source>
</evidence>
<dbReference type="Gene3D" id="1.20.120.720">
    <property type="entry name" value="Myosin VI head, motor domain, U50 subdomain"/>
    <property type="match status" value="1"/>
</dbReference>
<dbReference type="STRING" id="935791.I3EFQ2"/>
<dbReference type="Gene3D" id="3.40.850.10">
    <property type="entry name" value="Kinesin motor domain"/>
    <property type="match status" value="2"/>
</dbReference>
<dbReference type="Pfam" id="PF00063">
    <property type="entry name" value="Myosin_head"/>
    <property type="match status" value="2"/>
</dbReference>
<gene>
    <name evidence="9" type="ORF">NEQG_01493</name>
</gene>
<dbReference type="VEuPathDB" id="MicrosporidiaDB:NEQG_01493"/>
<evidence type="ECO:0000256" key="3">
    <source>
        <dbReference type="ARBA" id="ARBA00023123"/>
    </source>
</evidence>
<dbReference type="InterPro" id="IPR027417">
    <property type="entry name" value="P-loop_NTPase"/>
</dbReference>
<dbReference type="FunCoup" id="I3EFQ2">
    <property type="interactions" value="31"/>
</dbReference>
<dbReference type="OMA" id="ICNKLYN"/>
<dbReference type="SMART" id="SM00242">
    <property type="entry name" value="MYSc"/>
    <property type="match status" value="1"/>
</dbReference>
<evidence type="ECO:0000313" key="9">
    <source>
        <dbReference type="EMBL" id="EIJ88049.1"/>
    </source>
</evidence>
<evidence type="ECO:0000256" key="4">
    <source>
        <dbReference type="ARBA" id="ARBA00023175"/>
    </source>
</evidence>
<dbReference type="EMBL" id="GL870879">
    <property type="protein sequence ID" value="EIJ88049.1"/>
    <property type="molecule type" value="Genomic_DNA"/>
</dbReference>
<protein>
    <recommendedName>
        <fullName evidence="8">Myosin motor domain-containing protein</fullName>
    </recommendedName>
</protein>
<evidence type="ECO:0000313" key="10">
    <source>
        <dbReference type="Proteomes" id="UP000002872"/>
    </source>
</evidence>
<keyword evidence="4 6" id="KW-0505">Motor protein</keyword>
<proteinExistence type="inferred from homology"/>
<keyword evidence="10" id="KW-1185">Reference proteome</keyword>
<dbReference type="HOGENOM" id="CLU_266478_0_0_1"/>
<keyword evidence="3 6" id="KW-0518">Myosin</keyword>
<feature type="compositionally biased region" description="Basic and acidic residues" evidence="7">
    <location>
        <begin position="895"/>
        <end position="966"/>
    </location>
</feature>
<feature type="domain" description="Myosin motor" evidence="8">
    <location>
        <begin position="47"/>
        <end position="852"/>
    </location>
</feature>
<name>I3EFQ2_NEMP3</name>
<dbReference type="InterPro" id="IPR001609">
    <property type="entry name" value="Myosin_head_motor_dom-like"/>
</dbReference>
<dbReference type="GO" id="GO:0016020">
    <property type="term" value="C:membrane"/>
    <property type="evidence" value="ECO:0007669"/>
    <property type="project" value="TreeGrafter"/>
</dbReference>
<feature type="region of interest" description="Disordered" evidence="7">
    <location>
        <begin position="895"/>
        <end position="983"/>
    </location>
</feature>
<dbReference type="PROSITE" id="PS51456">
    <property type="entry name" value="MYOSIN_MOTOR"/>
    <property type="match status" value="1"/>
</dbReference>
<sequence length="1466" mass="168168">MKERECTNNRDSALLNSNNVISNALFNNDSVISTDDNTLLNNDNVLSSTYNISNISVFSEFNILSVLYNRYINNTIYTMYNNNIISINPYKYINNYNTLYNILYTIIDNNTDSTLSSNNNTICNKLYNSNNTAYNTHSTLSSNNNTICNKLYNSSIIVLSGESGAGKSVNTNYILKYIYNNVYKTVYSNYLIELFGNSSTCNNNNSSRYGKFINIEYNTQCIISISIKIFLLESGRIEKRKNNFHSIKLINEVLSGREKKRVNRIFNIFNKLCISNSIIIEIFKYLVIIKYLIDIEIEDSSGSINITGRVDEISYMLRIDKNILLNLLLKKEITVNNENILKYKKVQESINTKNTLIRVIYEKVFYLIIDLINKGLKDISKERININDILNSTHNVNNNNNYDTVCNNNTEYNTHSTISNNYDTVCNNNTEYNTHSTIIDEDSKLNEEFKGLESGIQGIQEDSEDYIKEGMDKFIEEIHKEVDINILNIEDIERSNRSNEDRSSAVYSNSTTNANTSTNNGTNANTSTNTNGTVYTSINTNTTTNTNNGTNTTTTTNNTNNTTNSNSTANTSSSDVSVMSIGILDIYGFEILEENGFDQFCINYANEKLQSEYVSRIITENVNVLNEEGIPFDRLDKICNKDIFEGPSGLIRLLDEECLLNGSVNNWLSKISSSVRVYGKDIIVKHYAGDVKYNTEDFMERNKNEYSDVSKLLNSTGIRLLYQSDKYIGRLSKKGVLGEFKDSLDSLISYINSSRVYYIRCINPGINGDFMTEVGRQLKQAGIYDTIKIFMLGFHVKYTKQEYIERYLNYTGDIKEGENNSVEIGGREGVKVGKKYVFITETAYKLLEKERKYKIQQEIEERKRKEEIEYSTRIIKQYITRVQVLKEIERIQKEREEERVRHEEEERMRQEEEERIKQEEEERMRQEEEERIKQEEEERIKQEEQMKQEEANNIIERHDEDDKIEKQDEDEKVERHDEDDKQEDINNSVEECTKDNLLDSINNIEIRNSIISTSNKSINNSVYNSYPTSPDTSEDHIKAAEVVNPCSTCHKTEEKYSLQLLYLQEKHNEINKLSTEVSKYIGIIKDKDILIRDLSHKIEVLLYDMSTEEYSKRTTNPLHGVNIIKPHDKAPTEIFRKILKVFMQSVPSEYKSYYDSVTCAFTLFRVAAVCPGGISGNIPGILQEFELAVHSVFSVKKCSIPVYTGFFLINAMFIAKTSPSSMTESILQKVFSSGCRSICEEISNFGFDFLFKPASDGGNLLTRLLKKPSLDSVISHLRMIHSILNNLCVPEDAIVSIFEYISRVIDVSGFESIIKKDKRIGAKHLLYLQSSLDSLAGFFMEIQVDNPFYFPYLKKFIEFVDVQRKGVITGSVFLRVGPFSSSHLKASINALSPEIRGKFTSKMQSALTGVPPISKIQIPSPEFTAPVCILPDDPNELYIALIKSLEREQISNILEEYNIPNDWLNS</sequence>
<keyword evidence="1 6" id="KW-0547">Nucleotide-binding</keyword>
<dbReference type="GO" id="GO:0007015">
    <property type="term" value="P:actin filament organization"/>
    <property type="evidence" value="ECO:0007669"/>
    <property type="project" value="TreeGrafter"/>
</dbReference>
<comment type="caution">
    <text evidence="6">Lacks conserved residue(s) required for the propagation of feature annotation.</text>
</comment>
<evidence type="ECO:0000256" key="1">
    <source>
        <dbReference type="ARBA" id="ARBA00022741"/>
    </source>
</evidence>
<reference evidence="9" key="1">
    <citation type="submission" date="2011-01" db="EMBL/GenBank/DDBJ databases">
        <title>The Genome Sequence of Nematocida parisii strain ERTm3.</title>
        <authorList>
            <consortium name="The Broad Institute Genome Sequencing Platform"/>
            <consortium name="The Broad Institute Genome Sequencing Center for Infectious Disease"/>
            <person name="Cuomo C."/>
            <person name="Troemel E."/>
            <person name="Young S.K."/>
            <person name="Zeng Q."/>
            <person name="Gargeya S."/>
            <person name="Fitzgerald M."/>
            <person name="Haas B."/>
            <person name="Abouelleil A."/>
            <person name="Alvarado L."/>
            <person name="Arachchi H.M."/>
            <person name="Berlin A."/>
            <person name="Chapman S.B."/>
            <person name="Gearin G."/>
            <person name="Goldberg J."/>
            <person name="Griggs A."/>
            <person name="Gujja S."/>
            <person name="Hansen M."/>
            <person name="Heiman D."/>
            <person name="Howarth C."/>
            <person name="Larimer J."/>
            <person name="Lui A."/>
            <person name="MacDonald P.J.P."/>
            <person name="McCowen C."/>
            <person name="Montmayeur A."/>
            <person name="Murphy C."/>
            <person name="Neiman D."/>
            <person name="Pearson M."/>
            <person name="Priest M."/>
            <person name="Roberts A."/>
            <person name="Saif S."/>
            <person name="Shea T."/>
            <person name="Sisk P."/>
            <person name="Stolte C."/>
            <person name="Sykes S."/>
            <person name="Wortman J."/>
            <person name="Nusbaum C."/>
            <person name="Birren B."/>
        </authorList>
    </citation>
    <scope>NUCLEOTIDE SEQUENCE</scope>
    <source>
        <strain evidence="9">ERTm3</strain>
    </source>
</reference>
<feature type="binding site" evidence="6">
    <location>
        <begin position="161"/>
        <end position="168"/>
    </location>
    <ligand>
        <name>ATP</name>
        <dbReference type="ChEBI" id="CHEBI:30616"/>
    </ligand>
</feature>
<dbReference type="GO" id="GO:0005524">
    <property type="term" value="F:ATP binding"/>
    <property type="evidence" value="ECO:0007669"/>
    <property type="project" value="UniProtKB-UniRule"/>
</dbReference>
<dbReference type="Proteomes" id="UP000002872">
    <property type="component" value="Unassembled WGS sequence"/>
</dbReference>
<dbReference type="OrthoDB" id="6108017at2759"/>
<dbReference type="SUPFAM" id="SSF52540">
    <property type="entry name" value="P-loop containing nucleoside triphosphate hydrolases"/>
    <property type="match status" value="2"/>
</dbReference>
<evidence type="ECO:0000256" key="5">
    <source>
        <dbReference type="ARBA" id="ARBA00023203"/>
    </source>
</evidence>
<keyword evidence="5 6" id="KW-0009">Actin-binding</keyword>